<comment type="pathway">
    <text evidence="1">Lipid metabolism.</text>
</comment>
<dbReference type="EMBL" id="JADINA010000036">
    <property type="protein sequence ID" value="MBO8426801.1"/>
    <property type="molecule type" value="Genomic_DNA"/>
</dbReference>
<organism evidence="7 8">
    <name type="scientific">Candidatus Alloenteromonas pullistercoris</name>
    <dbReference type="NCBI Taxonomy" id="2840785"/>
    <lineage>
        <taxon>Bacteria</taxon>
        <taxon>Bacillati</taxon>
        <taxon>Bacillota</taxon>
        <taxon>Bacillota incertae sedis</taxon>
        <taxon>Candidatus Alloenteromonas</taxon>
    </lineage>
</organism>
<comment type="caution">
    <text evidence="7">The sequence shown here is derived from an EMBL/GenBank/DDBJ whole genome shotgun (WGS) entry which is preliminary data.</text>
</comment>
<proteinExistence type="predicted"/>
<evidence type="ECO:0000259" key="6">
    <source>
        <dbReference type="SMART" id="SM00563"/>
    </source>
</evidence>
<dbReference type="InterPro" id="IPR002123">
    <property type="entry name" value="Plipid/glycerol_acylTrfase"/>
</dbReference>
<dbReference type="PANTHER" id="PTHR10434:SF64">
    <property type="entry name" value="1-ACYL-SN-GLYCEROL-3-PHOSPHATE ACYLTRANSFERASE-RELATED"/>
    <property type="match status" value="1"/>
</dbReference>
<dbReference type="AlphaFoldDB" id="A0A9D9GVK9"/>
<keyword evidence="2" id="KW-0444">Lipid biosynthesis</keyword>
<evidence type="ECO:0000313" key="8">
    <source>
        <dbReference type="Proteomes" id="UP000823634"/>
    </source>
</evidence>
<dbReference type="SMART" id="SM00563">
    <property type="entry name" value="PlsC"/>
    <property type="match status" value="1"/>
</dbReference>
<evidence type="ECO:0000256" key="1">
    <source>
        <dbReference type="ARBA" id="ARBA00005189"/>
    </source>
</evidence>
<keyword evidence="5 7" id="KW-0012">Acyltransferase</keyword>
<keyword evidence="4" id="KW-0443">Lipid metabolism</keyword>
<reference evidence="7" key="2">
    <citation type="journal article" date="2021" name="PeerJ">
        <title>Extensive microbial diversity within the chicken gut microbiome revealed by metagenomics and culture.</title>
        <authorList>
            <person name="Gilroy R."/>
            <person name="Ravi A."/>
            <person name="Getino M."/>
            <person name="Pursley I."/>
            <person name="Horton D.L."/>
            <person name="Alikhan N.F."/>
            <person name="Baker D."/>
            <person name="Gharbi K."/>
            <person name="Hall N."/>
            <person name="Watson M."/>
            <person name="Adriaenssens E.M."/>
            <person name="Foster-Nyarko E."/>
            <person name="Jarju S."/>
            <person name="Secka A."/>
            <person name="Antonio M."/>
            <person name="Oren A."/>
            <person name="Chaudhuri R.R."/>
            <person name="La Ragione R."/>
            <person name="Hildebrand F."/>
            <person name="Pallen M.J."/>
        </authorList>
    </citation>
    <scope>NUCLEOTIDE SEQUENCE</scope>
    <source>
        <strain evidence="7">17113</strain>
    </source>
</reference>
<dbReference type="PANTHER" id="PTHR10434">
    <property type="entry name" value="1-ACYL-SN-GLYCEROL-3-PHOSPHATE ACYLTRANSFERASE"/>
    <property type="match status" value="1"/>
</dbReference>
<protein>
    <submittedName>
        <fullName evidence="7">1-acyl-sn-glycerol-3-phosphate acyltransferase</fullName>
    </submittedName>
</protein>
<sequence length="273" mass="31050">MKRFLKWARLVTCLLPRLILDYFRIILPYSRHPERYPLSLRYARLRALILKVAKHLRIDFKVKGYGEFLSRPSGCLIYGNHVAVCDVIALIALSKEPISFVGKKEVRKIPLVGRVFKAIDGLFLDREDPRQAIAVFKEAERRMKGTGLSYVIFPEGTRAKGEAFATLLPFHPGSFKIAFRIKAPLLPFAISGTERLLSGDLDRRHLVLLSFFKADLPSDYEGLSTVAYAEKAQKAIAAERARLLQLDAEYYQANRQKEKLPKGESLCLERIDG</sequence>
<evidence type="ECO:0000256" key="5">
    <source>
        <dbReference type="ARBA" id="ARBA00023315"/>
    </source>
</evidence>
<dbReference type="Pfam" id="PF01553">
    <property type="entry name" value="Acyltransferase"/>
    <property type="match status" value="1"/>
</dbReference>
<evidence type="ECO:0000313" key="7">
    <source>
        <dbReference type="EMBL" id="MBO8426801.1"/>
    </source>
</evidence>
<accession>A0A9D9GVK9</accession>
<dbReference type="SUPFAM" id="SSF69593">
    <property type="entry name" value="Glycerol-3-phosphate (1)-acyltransferase"/>
    <property type="match status" value="1"/>
</dbReference>
<dbReference type="GO" id="GO:0003841">
    <property type="term" value="F:1-acylglycerol-3-phosphate O-acyltransferase activity"/>
    <property type="evidence" value="ECO:0007669"/>
    <property type="project" value="TreeGrafter"/>
</dbReference>
<dbReference type="Proteomes" id="UP000823634">
    <property type="component" value="Unassembled WGS sequence"/>
</dbReference>
<evidence type="ECO:0000256" key="3">
    <source>
        <dbReference type="ARBA" id="ARBA00022679"/>
    </source>
</evidence>
<name>A0A9D9GVK9_9FIRM</name>
<evidence type="ECO:0000256" key="4">
    <source>
        <dbReference type="ARBA" id="ARBA00023098"/>
    </source>
</evidence>
<feature type="domain" description="Phospholipid/glycerol acyltransferase" evidence="6">
    <location>
        <begin position="75"/>
        <end position="193"/>
    </location>
</feature>
<dbReference type="CDD" id="cd07989">
    <property type="entry name" value="LPLAT_AGPAT-like"/>
    <property type="match status" value="1"/>
</dbReference>
<keyword evidence="3" id="KW-0808">Transferase</keyword>
<gene>
    <name evidence="7" type="ORF">IAC61_05780</name>
</gene>
<evidence type="ECO:0000256" key="2">
    <source>
        <dbReference type="ARBA" id="ARBA00022516"/>
    </source>
</evidence>
<dbReference type="GO" id="GO:0006654">
    <property type="term" value="P:phosphatidic acid biosynthetic process"/>
    <property type="evidence" value="ECO:0007669"/>
    <property type="project" value="TreeGrafter"/>
</dbReference>
<reference evidence="7" key="1">
    <citation type="submission" date="2020-10" db="EMBL/GenBank/DDBJ databases">
        <authorList>
            <person name="Gilroy R."/>
        </authorList>
    </citation>
    <scope>NUCLEOTIDE SEQUENCE</scope>
    <source>
        <strain evidence="7">17113</strain>
    </source>
</reference>